<protein>
    <recommendedName>
        <fullName evidence="5">NACHT domain-containing protein</fullName>
    </recommendedName>
</protein>
<evidence type="ECO:0000313" key="6">
    <source>
        <dbReference type="EMBL" id="CAE6423601.1"/>
    </source>
</evidence>
<dbReference type="Pfam" id="PF24883">
    <property type="entry name" value="NPHP3_N"/>
    <property type="match status" value="1"/>
</dbReference>
<feature type="compositionally biased region" description="Low complexity" evidence="4">
    <location>
        <begin position="21"/>
        <end position="35"/>
    </location>
</feature>
<sequence length="1251" mass="138298">MTSRNGPPKSKRQAFKRYFSSLVRSSSRSTSSSTPAPTPPSAPSPEPPQTQYNTPPPDIPTTTTTSEHVDEQATPAKVNSSWDDLKASLQVIQAYPELVPSFIEGVGILLECFDRIEVAARNQPDYEDLGAQLATLSRSIIEYIKTSPVTMSGGYALHIMVDIGRQAEEMRKNVESQAAGRQSGADEDVIRYYRQIQSLFQKLEANVSMSAWSTANARSVEASLKGLSPVKLAPYDSLLSAETARRGCTKGTRTYVLSKLDDWQDSLDAPSVYWMNGMAGTGKTTIAFTFSERLERRGQLAASFFCTRVSPDCRHVAQIIPTIASQLARRSPPFQSALCEILARDPDVASKHIQKQFERLLLDPLMKIKNIIPENLVVVIDALEECEDRVGLEVFLGLLSRHAEGMPLKFFITSRPEPEIYQHMMLEVKDRQVMHLHDVETSLVQADIELYLKEELSSMSLTDSQIKQLAKRSGSLFIYAATLVQYILPGKLSVDPQHRLQTVLGQTSKATKMYGGIDALYTSILQSALDESQIEEDEADDVKLVLRTVVFAQEPIGLETIAKLAGLEERERAADGLLPLRSVVRQSEDTGLVSTFERSFPDFLVSQERSGPYFCDIAEHSPLLARQCFQIMQDALRFNICDLDSPFVTDDEVDNLQARVADKISPTLSYACRHWATHLLSAPKEDHLLESLGEFLRHRLLFWIEAMCLRRELETGSEMLLRIKKWLMETPELSGSGLISMLDDAHCFMRDFAASPASRSTPHLYVSSLQLCSRSSMVHRFYSKYFKDWLKPLELFGSLAECKRMSGIEKLNHNVGSGVLSIAFSPDGHRVLMGCEDGTIRIHDMASNSLPLISRIDGHTDWVRCVVFSPDGSRILSSSSDCTIRMWDATTGAPVGTPEWFKGHSYPVKSVAFSPDGRRIVSGSWDNTVRIWDAENGGLIDVLEGHKWGVNCVAFSPDNMTIVSGANDHTIRAWDISNGSLGPATPSKTLTGHTNSVMSITFTPDGRLVSGSVDCTICVWRVSDGAILTRIFQGRNHPVYSVSVSPDGTHVASGSADPTIRRWNIVDGSFVSPTLIGHSSGVRSVAFSPNETSIISGSHDQTVRIWGIGNELEASVSGDSLPDHAGRGAVKEGGAENTYDTITTTPAHYQEYATRVDAFQKDFTEGLLRGQTRSPVVTFAWLLGHSHFVCSSQLDEYDATNSGLAISSDREITLPESHVLRPDGWVLNSGSELLFCVPHSVIFHRWCSHKS</sequence>
<evidence type="ECO:0000256" key="3">
    <source>
        <dbReference type="PROSITE-ProRule" id="PRU00221"/>
    </source>
</evidence>
<dbReference type="PANTHER" id="PTHR19879">
    <property type="entry name" value="TRANSCRIPTION INITIATION FACTOR TFIID"/>
    <property type="match status" value="1"/>
</dbReference>
<comment type="caution">
    <text evidence="6">The sequence shown here is derived from an EMBL/GenBank/DDBJ whole genome shotgun (WGS) entry which is preliminary data.</text>
</comment>
<dbReference type="SMART" id="SM00320">
    <property type="entry name" value="WD40"/>
    <property type="match status" value="7"/>
</dbReference>
<dbReference type="InterPro" id="IPR001680">
    <property type="entry name" value="WD40_rpt"/>
</dbReference>
<evidence type="ECO:0000256" key="1">
    <source>
        <dbReference type="ARBA" id="ARBA00022574"/>
    </source>
</evidence>
<feature type="region of interest" description="Disordered" evidence="4">
    <location>
        <begin position="21"/>
        <end position="77"/>
    </location>
</feature>
<feature type="compositionally biased region" description="Pro residues" evidence="4">
    <location>
        <begin position="36"/>
        <end position="59"/>
    </location>
</feature>
<dbReference type="PRINTS" id="PR00320">
    <property type="entry name" value="GPROTEINBRPT"/>
</dbReference>
<name>A0A8H3AIV1_9AGAM</name>
<accession>A0A8H3AIV1</accession>
<feature type="repeat" description="WD" evidence="3">
    <location>
        <begin position="1032"/>
        <end position="1073"/>
    </location>
</feature>
<dbReference type="InterPro" id="IPR056884">
    <property type="entry name" value="NPHP3-like_N"/>
</dbReference>
<feature type="repeat" description="WD" evidence="3">
    <location>
        <begin position="856"/>
        <end position="897"/>
    </location>
</feature>
<dbReference type="Gene3D" id="3.40.50.300">
    <property type="entry name" value="P-loop containing nucleotide triphosphate hydrolases"/>
    <property type="match status" value="1"/>
</dbReference>
<evidence type="ECO:0000256" key="4">
    <source>
        <dbReference type="SAM" id="MobiDB-lite"/>
    </source>
</evidence>
<feature type="repeat" description="WD" evidence="3">
    <location>
        <begin position="943"/>
        <end position="984"/>
    </location>
</feature>
<dbReference type="PROSITE" id="PS50294">
    <property type="entry name" value="WD_REPEATS_REGION"/>
    <property type="match status" value="6"/>
</dbReference>
<keyword evidence="2" id="KW-0677">Repeat</keyword>
<dbReference type="InterPro" id="IPR019775">
    <property type="entry name" value="WD40_repeat_CS"/>
</dbReference>
<dbReference type="PROSITE" id="PS50082">
    <property type="entry name" value="WD_REPEATS_2"/>
    <property type="match status" value="6"/>
</dbReference>
<dbReference type="InterPro" id="IPR036322">
    <property type="entry name" value="WD40_repeat_dom_sf"/>
</dbReference>
<dbReference type="Gene3D" id="2.130.10.10">
    <property type="entry name" value="YVTN repeat-like/Quinoprotein amine dehydrogenase"/>
    <property type="match status" value="3"/>
</dbReference>
<reference evidence="6" key="1">
    <citation type="submission" date="2021-01" db="EMBL/GenBank/DDBJ databases">
        <authorList>
            <person name="Kaushik A."/>
        </authorList>
    </citation>
    <scope>NUCLEOTIDE SEQUENCE</scope>
    <source>
        <strain evidence="6">AG4-RS23</strain>
    </source>
</reference>
<dbReference type="InterPro" id="IPR020472">
    <property type="entry name" value="WD40_PAC1"/>
</dbReference>
<dbReference type="PANTHER" id="PTHR19879:SF9">
    <property type="entry name" value="TRANSCRIPTION INITIATION FACTOR TFIID SUBUNIT 5"/>
    <property type="match status" value="1"/>
</dbReference>
<dbReference type="InterPro" id="IPR027417">
    <property type="entry name" value="P-loop_NTPase"/>
</dbReference>
<gene>
    <name evidence="6" type="ORF">RDB_LOCUS16933</name>
</gene>
<feature type="repeat" description="WD" evidence="3">
    <location>
        <begin position="990"/>
        <end position="1030"/>
    </location>
</feature>
<feature type="repeat" description="WD" evidence="3">
    <location>
        <begin position="901"/>
        <end position="942"/>
    </location>
</feature>
<dbReference type="Proteomes" id="UP000663861">
    <property type="component" value="Unassembled WGS sequence"/>
</dbReference>
<dbReference type="SUPFAM" id="SSF50978">
    <property type="entry name" value="WD40 repeat-like"/>
    <property type="match status" value="1"/>
</dbReference>
<proteinExistence type="predicted"/>
<evidence type="ECO:0000259" key="5">
    <source>
        <dbReference type="PROSITE" id="PS50837"/>
    </source>
</evidence>
<feature type="repeat" description="WD" evidence="3">
    <location>
        <begin position="1075"/>
        <end position="1106"/>
    </location>
</feature>
<dbReference type="AlphaFoldDB" id="A0A8H3AIV1"/>
<organism evidence="6 7">
    <name type="scientific">Rhizoctonia solani</name>
    <dbReference type="NCBI Taxonomy" id="456999"/>
    <lineage>
        <taxon>Eukaryota</taxon>
        <taxon>Fungi</taxon>
        <taxon>Dikarya</taxon>
        <taxon>Basidiomycota</taxon>
        <taxon>Agaricomycotina</taxon>
        <taxon>Agaricomycetes</taxon>
        <taxon>Cantharellales</taxon>
        <taxon>Ceratobasidiaceae</taxon>
        <taxon>Rhizoctonia</taxon>
    </lineage>
</organism>
<dbReference type="CDD" id="cd00200">
    <property type="entry name" value="WD40"/>
    <property type="match status" value="1"/>
</dbReference>
<feature type="domain" description="NACHT" evidence="5">
    <location>
        <begin position="271"/>
        <end position="416"/>
    </location>
</feature>
<dbReference type="PROSITE" id="PS00678">
    <property type="entry name" value="WD_REPEATS_1"/>
    <property type="match status" value="3"/>
</dbReference>
<dbReference type="PROSITE" id="PS50837">
    <property type="entry name" value="NACHT"/>
    <property type="match status" value="1"/>
</dbReference>
<evidence type="ECO:0000313" key="7">
    <source>
        <dbReference type="Proteomes" id="UP000663861"/>
    </source>
</evidence>
<keyword evidence="1 3" id="KW-0853">WD repeat</keyword>
<evidence type="ECO:0000256" key="2">
    <source>
        <dbReference type="ARBA" id="ARBA00022737"/>
    </source>
</evidence>
<dbReference type="Pfam" id="PF00400">
    <property type="entry name" value="WD40"/>
    <property type="match status" value="7"/>
</dbReference>
<dbReference type="EMBL" id="CAJMWY010000246">
    <property type="protein sequence ID" value="CAE6423601.1"/>
    <property type="molecule type" value="Genomic_DNA"/>
</dbReference>
<dbReference type="InterPro" id="IPR015943">
    <property type="entry name" value="WD40/YVTN_repeat-like_dom_sf"/>
</dbReference>
<dbReference type="SUPFAM" id="SSF52540">
    <property type="entry name" value="P-loop containing nucleoside triphosphate hydrolases"/>
    <property type="match status" value="1"/>
</dbReference>
<dbReference type="InterPro" id="IPR007111">
    <property type="entry name" value="NACHT_NTPase"/>
</dbReference>